<evidence type="ECO:0000313" key="2">
    <source>
        <dbReference type="EMBL" id="CAL4066833.1"/>
    </source>
</evidence>
<dbReference type="Proteomes" id="UP001497623">
    <property type="component" value="Unassembled WGS sequence"/>
</dbReference>
<feature type="non-terminal residue" evidence="2">
    <location>
        <position position="1"/>
    </location>
</feature>
<feature type="region of interest" description="Disordered" evidence="1">
    <location>
        <begin position="1"/>
        <end position="68"/>
    </location>
</feature>
<evidence type="ECO:0000313" key="3">
    <source>
        <dbReference type="Proteomes" id="UP001497623"/>
    </source>
</evidence>
<feature type="compositionally biased region" description="Low complexity" evidence="1">
    <location>
        <begin position="51"/>
        <end position="66"/>
    </location>
</feature>
<comment type="caution">
    <text evidence="2">The sequence shown here is derived from an EMBL/GenBank/DDBJ whole genome shotgun (WGS) entry which is preliminary data.</text>
</comment>
<proteinExistence type="predicted"/>
<gene>
    <name evidence="2" type="ORF">MNOR_LOCUS6002</name>
</gene>
<accession>A0AAV2PYT3</accession>
<dbReference type="EMBL" id="CAXKWB010002399">
    <property type="protein sequence ID" value="CAL4066833.1"/>
    <property type="molecule type" value="Genomic_DNA"/>
</dbReference>
<keyword evidence="3" id="KW-1185">Reference proteome</keyword>
<evidence type="ECO:0000256" key="1">
    <source>
        <dbReference type="SAM" id="MobiDB-lite"/>
    </source>
</evidence>
<name>A0AAV2PYT3_MEGNR</name>
<protein>
    <submittedName>
        <fullName evidence="2">Uncharacterized protein</fullName>
    </submittedName>
</protein>
<sequence length="445" mass="51427">ENKDLNEHDDHSENINNDQNTNHENNENQNNGECGENNKNKKNDKNKENKNQNQQNNKGNNNNNNKNKIEKKDYLGSLISLKEDWSYYTYNATPNKRQYYTSLNNKKNQQAQEDQIIDSRDNTYVNNKNNQLDQEDPYFQSRTPIRIYKDTDEWDIQAKMTENGLRGGSEPHLLKLVGGIGTSPRIWCSVCLDTPRRSCLEQRNLREQLNFNIEEETHTESGFEDGFAENFNTSIFASDDFTNNYNASEIVCENSNPNNALWSEDTLNIKDTQGSGNDNTALYKEINKFQLCKDTTQYQSTTALTTGFGISTIPNLLEPKHNNQTSQIHQEHTSEKWDRDNILLTSPGNKYDLSSGTNCDTQLFSSENESLVNHESDLVKQDIILDRNIEDDQGDDLSHLCREELVKLVRKLRNELRRVRYRSNTDLVCDSKARELLTENMLILV</sequence>
<feature type="compositionally biased region" description="Low complexity" evidence="1">
    <location>
        <begin position="14"/>
        <end position="35"/>
    </location>
</feature>
<feature type="compositionally biased region" description="Basic and acidic residues" evidence="1">
    <location>
        <begin position="36"/>
        <end position="50"/>
    </location>
</feature>
<feature type="compositionally biased region" description="Basic and acidic residues" evidence="1">
    <location>
        <begin position="1"/>
        <end position="13"/>
    </location>
</feature>
<dbReference type="AlphaFoldDB" id="A0AAV2PYT3"/>
<organism evidence="2 3">
    <name type="scientific">Meganyctiphanes norvegica</name>
    <name type="common">Northern krill</name>
    <name type="synonym">Thysanopoda norvegica</name>
    <dbReference type="NCBI Taxonomy" id="48144"/>
    <lineage>
        <taxon>Eukaryota</taxon>
        <taxon>Metazoa</taxon>
        <taxon>Ecdysozoa</taxon>
        <taxon>Arthropoda</taxon>
        <taxon>Crustacea</taxon>
        <taxon>Multicrustacea</taxon>
        <taxon>Malacostraca</taxon>
        <taxon>Eumalacostraca</taxon>
        <taxon>Eucarida</taxon>
        <taxon>Euphausiacea</taxon>
        <taxon>Euphausiidae</taxon>
        <taxon>Meganyctiphanes</taxon>
    </lineage>
</organism>
<reference evidence="2 3" key="1">
    <citation type="submission" date="2024-05" db="EMBL/GenBank/DDBJ databases">
        <authorList>
            <person name="Wallberg A."/>
        </authorList>
    </citation>
    <scope>NUCLEOTIDE SEQUENCE [LARGE SCALE GENOMIC DNA]</scope>
</reference>